<proteinExistence type="predicted"/>
<dbReference type="NCBIfam" id="TIGR02532">
    <property type="entry name" value="IV_pilin_GFxxxE"/>
    <property type="match status" value="1"/>
</dbReference>
<dbReference type="Proteomes" id="UP000315700">
    <property type="component" value="Chromosome"/>
</dbReference>
<dbReference type="Pfam" id="PF07596">
    <property type="entry name" value="SBP_bac_10"/>
    <property type="match status" value="1"/>
</dbReference>
<name>A0A517SD63_9PLAN</name>
<dbReference type="InterPro" id="IPR027558">
    <property type="entry name" value="Pre_pil_HX9DG_C"/>
</dbReference>
<dbReference type="NCBIfam" id="TIGR04294">
    <property type="entry name" value="pre_pil_HX9DG"/>
    <property type="match status" value="1"/>
</dbReference>
<dbReference type="InterPro" id="IPR012902">
    <property type="entry name" value="N_methyl_site"/>
</dbReference>
<dbReference type="RefSeq" id="WP_145029815.1">
    <property type="nucleotide sequence ID" value="NZ_CP036271.1"/>
</dbReference>
<evidence type="ECO:0000259" key="2">
    <source>
        <dbReference type="Pfam" id="PF07596"/>
    </source>
</evidence>
<dbReference type="PANTHER" id="PTHR30093">
    <property type="entry name" value="GENERAL SECRETION PATHWAY PROTEIN G"/>
    <property type="match status" value="1"/>
</dbReference>
<reference evidence="3 4" key="1">
    <citation type="submission" date="2019-02" db="EMBL/GenBank/DDBJ databases">
        <title>Deep-cultivation of Planctomycetes and their phenomic and genomic characterization uncovers novel biology.</title>
        <authorList>
            <person name="Wiegand S."/>
            <person name="Jogler M."/>
            <person name="Boedeker C."/>
            <person name="Pinto D."/>
            <person name="Vollmers J."/>
            <person name="Rivas-Marin E."/>
            <person name="Kohn T."/>
            <person name="Peeters S.H."/>
            <person name="Heuer A."/>
            <person name="Rast P."/>
            <person name="Oberbeckmann S."/>
            <person name="Bunk B."/>
            <person name="Jeske O."/>
            <person name="Meyerdierks A."/>
            <person name="Storesund J.E."/>
            <person name="Kallscheuer N."/>
            <person name="Luecker S."/>
            <person name="Lage O.M."/>
            <person name="Pohl T."/>
            <person name="Merkel B.J."/>
            <person name="Hornburger P."/>
            <person name="Mueller R.-W."/>
            <person name="Bruemmer F."/>
            <person name="Labrenz M."/>
            <person name="Spormann A.M."/>
            <person name="Op den Camp H."/>
            <person name="Overmann J."/>
            <person name="Amann R."/>
            <person name="Jetten M.S.M."/>
            <person name="Mascher T."/>
            <person name="Medema M.H."/>
            <person name="Devos D.P."/>
            <person name="Kaster A.-K."/>
            <person name="Ovreas L."/>
            <person name="Rohde M."/>
            <person name="Galperin M.Y."/>
            <person name="Jogler C."/>
        </authorList>
    </citation>
    <scope>NUCLEOTIDE SEQUENCE [LARGE SCALE GENOMIC DNA]</scope>
    <source>
        <strain evidence="3 4">Pan44</strain>
    </source>
</reference>
<sequence length="345" mass="36886">MSGRSKSRQRGFTLIELLVVIAIIAILIALLLPAVQQAREAARRTQCKNNLKQLGLALHNYHDVFNTFTYRQGGTNTNDAVNGNWGRLSGAVSLLPYIDQGPLFNQISSPLTIGATTYPANGPAPWQEAYTPWNATIPGFICPSDTAHVANNRIGNISYVFCAGDSSTVNSTNPRGVFGLNSRANFRDFADGSSNTIMMAERMFPTSTNDLANVVYATNFTIPNDCRATFNKTTRQYVTGTPKQSTGDRWTDGGAAFSAFNTILPINSPSCAHNSHEAQNGFYSAASRHTGGAHGLMGDGSVRFISENIDTGNLSIDAATINGQSPYGVWGALGSKAGGDQVGEF</sequence>
<dbReference type="AlphaFoldDB" id="A0A517SD63"/>
<dbReference type="InParanoid" id="A0A517SD63"/>
<evidence type="ECO:0000313" key="4">
    <source>
        <dbReference type="Proteomes" id="UP000315700"/>
    </source>
</evidence>
<protein>
    <submittedName>
        <fullName evidence="3">Type II secretion system protein G</fullName>
    </submittedName>
</protein>
<keyword evidence="1" id="KW-0472">Membrane</keyword>
<dbReference type="SUPFAM" id="SSF54523">
    <property type="entry name" value="Pili subunits"/>
    <property type="match status" value="1"/>
</dbReference>
<dbReference type="EMBL" id="CP036271">
    <property type="protein sequence ID" value="QDT54072.1"/>
    <property type="molecule type" value="Genomic_DNA"/>
</dbReference>
<dbReference type="OrthoDB" id="241541at2"/>
<dbReference type="InterPro" id="IPR011453">
    <property type="entry name" value="DUF1559"/>
</dbReference>
<evidence type="ECO:0000313" key="3">
    <source>
        <dbReference type="EMBL" id="QDT54072.1"/>
    </source>
</evidence>
<keyword evidence="1" id="KW-1133">Transmembrane helix</keyword>
<accession>A0A517SD63</accession>
<feature type="transmembrane region" description="Helical" evidence="1">
    <location>
        <begin position="12"/>
        <end position="35"/>
    </location>
</feature>
<gene>
    <name evidence="3" type="primary">xcpT_23</name>
    <name evidence="3" type="ORF">Pan44_20990</name>
</gene>
<evidence type="ECO:0000256" key="1">
    <source>
        <dbReference type="SAM" id="Phobius"/>
    </source>
</evidence>
<feature type="domain" description="DUF1559" evidence="2">
    <location>
        <begin position="36"/>
        <end position="311"/>
    </location>
</feature>
<dbReference type="PROSITE" id="PS00409">
    <property type="entry name" value="PROKAR_NTER_METHYL"/>
    <property type="match status" value="1"/>
</dbReference>
<keyword evidence="1" id="KW-0812">Transmembrane</keyword>
<organism evidence="3 4">
    <name type="scientific">Caulifigura coniformis</name>
    <dbReference type="NCBI Taxonomy" id="2527983"/>
    <lineage>
        <taxon>Bacteria</taxon>
        <taxon>Pseudomonadati</taxon>
        <taxon>Planctomycetota</taxon>
        <taxon>Planctomycetia</taxon>
        <taxon>Planctomycetales</taxon>
        <taxon>Planctomycetaceae</taxon>
        <taxon>Caulifigura</taxon>
    </lineage>
</organism>
<dbReference type="Gene3D" id="3.30.700.10">
    <property type="entry name" value="Glycoprotein, Type 4 Pilin"/>
    <property type="match status" value="1"/>
</dbReference>
<keyword evidence="4" id="KW-1185">Reference proteome</keyword>
<dbReference type="InterPro" id="IPR045584">
    <property type="entry name" value="Pilin-like"/>
</dbReference>
<dbReference type="PANTHER" id="PTHR30093:SF2">
    <property type="entry name" value="TYPE II SECRETION SYSTEM PROTEIN H"/>
    <property type="match status" value="1"/>
</dbReference>
<dbReference type="KEGG" id="ccos:Pan44_20990"/>
<dbReference type="Pfam" id="PF07963">
    <property type="entry name" value="N_methyl"/>
    <property type="match status" value="1"/>
</dbReference>